<evidence type="ECO:0000256" key="2">
    <source>
        <dbReference type="ARBA" id="ARBA00022692"/>
    </source>
</evidence>
<feature type="transmembrane region" description="Helical" evidence="7">
    <location>
        <begin position="299"/>
        <end position="316"/>
    </location>
</feature>
<dbReference type="PROSITE" id="PS50990">
    <property type="entry name" value="PEPTIDASE_C39"/>
    <property type="match status" value="1"/>
</dbReference>
<evidence type="ECO:0000259" key="9">
    <source>
        <dbReference type="PROSITE" id="PS50929"/>
    </source>
</evidence>
<dbReference type="SMART" id="SM00382">
    <property type="entry name" value="AAA"/>
    <property type="match status" value="1"/>
</dbReference>
<keyword evidence="2 7" id="KW-0812">Transmembrane</keyword>
<evidence type="ECO:0000256" key="3">
    <source>
        <dbReference type="ARBA" id="ARBA00022741"/>
    </source>
</evidence>
<dbReference type="Gene3D" id="3.40.50.300">
    <property type="entry name" value="P-loop containing nucleotide triphosphate hydrolases"/>
    <property type="match status" value="1"/>
</dbReference>
<keyword evidence="6 7" id="KW-0472">Membrane</keyword>
<sequence length="714" mass="79044">MESVQSDCDELLESLVFLSKFHGIPNSKEALVAGLPMPDGRLTPLLFLRAAERAGFTARQQGVSLGQISELLLPCVLLLSGGSACILLAVDRVHQEAEILLPASGNGQQRVPLAQLASDYSGQVLFVKKQFRYDARSPKVLETHHGHWFWSTLLISLPIYRDVLIASILINLFAIASPLFTMNVYDKIVPNLAFDSLWVLAVGVVIIFLFDFIMRQLRSYFIDIAGKKSDVLLSAKIFAKVMGIRMEARPPSTGAFAKHLQEFESIREFFTSATVSALIDLPFAFFFLLIIWIFAGNLVLVPFVAILVLALYSFYIQRPLRRSIEEGSRLASQKYANLVEGIAGLEAVKVFGAQGTFQYRWEQAVSHMANWGIETRKLTNRVSSLASFAQQMSTVGLIIMGVYEISEGNLTMGGMIAAVMLSSRAIAPMIQLSVLSTRYNQAKSAMSILGKIMESPSEQEEERQYIQHEVLSGRIEFEHVTFHYPEMEQASLREVNLSIRPGEKVAIIGRVGAGKSTLEKLLLGLYRPQSGAVRVDGYDLAQIHPAVLRRNIGCVPQDITLFFGSVRDNIIVGHPLVDDERVLRAARRGGVTQFTNQDPNGLARQVGEGGRLLSGGQRQAIALARALLMDPPLLILDEPTSNMDNRSESLVKQELARLGPQTTLLLITHRTTMLDVVDRLVVMEQGSIVADGPREQVLQLLKEGKIRVRGPEHE</sequence>
<dbReference type="PANTHER" id="PTHR24221:SF248">
    <property type="entry name" value="ABC TRANSPORTER TRANSMEMBRANE REGION"/>
    <property type="match status" value="1"/>
</dbReference>
<keyword evidence="12" id="KW-1185">Reference proteome</keyword>
<dbReference type="InterPro" id="IPR039421">
    <property type="entry name" value="Type_1_exporter"/>
</dbReference>
<evidence type="ECO:0000256" key="5">
    <source>
        <dbReference type="ARBA" id="ARBA00022989"/>
    </source>
</evidence>
<comment type="caution">
    <text evidence="11">The sequence shown here is derived from an EMBL/GenBank/DDBJ whole genome shotgun (WGS) entry which is preliminary data.</text>
</comment>
<comment type="subcellular location">
    <subcellularLocation>
        <location evidence="1">Cell membrane</location>
        <topology evidence="1">Multi-pass membrane protein</topology>
    </subcellularLocation>
</comment>
<dbReference type="EMBL" id="BAABFC010000027">
    <property type="protein sequence ID" value="GAA4503702.1"/>
    <property type="molecule type" value="Genomic_DNA"/>
</dbReference>
<dbReference type="SUPFAM" id="SSF52540">
    <property type="entry name" value="P-loop containing nucleoside triphosphate hydrolases"/>
    <property type="match status" value="1"/>
</dbReference>
<feature type="domain" description="ABC transporter" evidence="8">
    <location>
        <begin position="475"/>
        <end position="710"/>
    </location>
</feature>
<evidence type="ECO:0000259" key="10">
    <source>
        <dbReference type="PROSITE" id="PS50990"/>
    </source>
</evidence>
<dbReference type="InterPro" id="IPR017750">
    <property type="entry name" value="ATPase_T1SS"/>
</dbReference>
<dbReference type="CDD" id="cd18587">
    <property type="entry name" value="ABC_6TM_LapB_like"/>
    <property type="match status" value="1"/>
</dbReference>
<evidence type="ECO:0000313" key="12">
    <source>
        <dbReference type="Proteomes" id="UP001501321"/>
    </source>
</evidence>
<dbReference type="SUPFAM" id="SSF90123">
    <property type="entry name" value="ABC transporter transmembrane region"/>
    <property type="match status" value="1"/>
</dbReference>
<gene>
    <name evidence="11" type="ORF">GCM10023095_30410</name>
</gene>
<dbReference type="InterPro" id="IPR027417">
    <property type="entry name" value="P-loop_NTPase"/>
</dbReference>
<name>A0ABP8QI91_9GAMM</name>
<keyword evidence="3" id="KW-0547">Nucleotide-binding</keyword>
<feature type="transmembrane region" description="Helical" evidence="7">
    <location>
        <begin position="197"/>
        <end position="214"/>
    </location>
</feature>
<dbReference type="Gene3D" id="3.90.70.10">
    <property type="entry name" value="Cysteine proteinases"/>
    <property type="match status" value="1"/>
</dbReference>
<dbReference type="InterPro" id="IPR036640">
    <property type="entry name" value="ABC1_TM_sf"/>
</dbReference>
<evidence type="ECO:0000256" key="4">
    <source>
        <dbReference type="ARBA" id="ARBA00022840"/>
    </source>
</evidence>
<evidence type="ECO:0000313" key="11">
    <source>
        <dbReference type="EMBL" id="GAA4503702.1"/>
    </source>
</evidence>
<dbReference type="Pfam" id="PF00664">
    <property type="entry name" value="ABC_membrane"/>
    <property type="match status" value="1"/>
</dbReference>
<dbReference type="InterPro" id="IPR003439">
    <property type="entry name" value="ABC_transporter-like_ATP-bd"/>
</dbReference>
<dbReference type="PROSITE" id="PS50929">
    <property type="entry name" value="ABC_TM1F"/>
    <property type="match status" value="1"/>
</dbReference>
<evidence type="ECO:0000256" key="7">
    <source>
        <dbReference type="SAM" id="Phobius"/>
    </source>
</evidence>
<dbReference type="PROSITE" id="PS00211">
    <property type="entry name" value="ABC_TRANSPORTER_1"/>
    <property type="match status" value="1"/>
</dbReference>
<dbReference type="Pfam" id="PF00005">
    <property type="entry name" value="ABC_tran"/>
    <property type="match status" value="1"/>
</dbReference>
<dbReference type="InterPro" id="IPR011527">
    <property type="entry name" value="ABC1_TM_dom"/>
</dbReference>
<dbReference type="InterPro" id="IPR003593">
    <property type="entry name" value="AAA+_ATPase"/>
</dbReference>
<dbReference type="PANTHER" id="PTHR24221">
    <property type="entry name" value="ATP-BINDING CASSETTE SUB-FAMILY B"/>
    <property type="match status" value="1"/>
</dbReference>
<reference evidence="12" key="1">
    <citation type="journal article" date="2019" name="Int. J. Syst. Evol. Microbiol.">
        <title>The Global Catalogue of Microorganisms (GCM) 10K type strain sequencing project: providing services to taxonomists for standard genome sequencing and annotation.</title>
        <authorList>
            <consortium name="The Broad Institute Genomics Platform"/>
            <consortium name="The Broad Institute Genome Sequencing Center for Infectious Disease"/>
            <person name="Wu L."/>
            <person name="Ma J."/>
        </authorList>
    </citation>
    <scope>NUCLEOTIDE SEQUENCE [LARGE SCALE GENOMIC DNA]</scope>
    <source>
        <strain evidence="12">JCM 32226</strain>
    </source>
</reference>
<feature type="transmembrane region" description="Helical" evidence="7">
    <location>
        <begin position="269"/>
        <end position="293"/>
    </location>
</feature>
<dbReference type="CDD" id="cd03245">
    <property type="entry name" value="ABCC_bacteriocin_exporters"/>
    <property type="match status" value="1"/>
</dbReference>
<evidence type="ECO:0000259" key="8">
    <source>
        <dbReference type="PROSITE" id="PS50893"/>
    </source>
</evidence>
<accession>A0ABP8QI91</accession>
<dbReference type="Proteomes" id="UP001501321">
    <property type="component" value="Unassembled WGS sequence"/>
</dbReference>
<protein>
    <submittedName>
        <fullName evidence="11">Type I secretion system permease/ATPase</fullName>
    </submittedName>
</protein>
<feature type="domain" description="ABC transmembrane type-1" evidence="9">
    <location>
        <begin position="163"/>
        <end position="441"/>
    </location>
</feature>
<feature type="transmembrane region" description="Helical" evidence="7">
    <location>
        <begin position="163"/>
        <end position="185"/>
    </location>
</feature>
<organism evidence="11 12">
    <name type="scientific">Pseudaeromonas paramecii</name>
    <dbReference type="NCBI Taxonomy" id="2138166"/>
    <lineage>
        <taxon>Bacteria</taxon>
        <taxon>Pseudomonadati</taxon>
        <taxon>Pseudomonadota</taxon>
        <taxon>Gammaproteobacteria</taxon>
        <taxon>Aeromonadales</taxon>
        <taxon>Aeromonadaceae</taxon>
        <taxon>Pseudaeromonas</taxon>
    </lineage>
</organism>
<keyword evidence="5 7" id="KW-1133">Transmembrane helix</keyword>
<evidence type="ECO:0000256" key="1">
    <source>
        <dbReference type="ARBA" id="ARBA00004651"/>
    </source>
</evidence>
<dbReference type="PROSITE" id="PS50893">
    <property type="entry name" value="ABC_TRANSPORTER_2"/>
    <property type="match status" value="1"/>
</dbReference>
<evidence type="ECO:0000256" key="6">
    <source>
        <dbReference type="ARBA" id="ARBA00023136"/>
    </source>
</evidence>
<dbReference type="Gene3D" id="1.20.1560.10">
    <property type="entry name" value="ABC transporter type 1, transmembrane domain"/>
    <property type="match status" value="1"/>
</dbReference>
<dbReference type="InterPro" id="IPR005074">
    <property type="entry name" value="Peptidase_C39"/>
</dbReference>
<dbReference type="InterPro" id="IPR017871">
    <property type="entry name" value="ABC_transporter-like_CS"/>
</dbReference>
<proteinExistence type="predicted"/>
<dbReference type="NCBIfam" id="TIGR03375">
    <property type="entry name" value="type_I_sec_LssB"/>
    <property type="match status" value="1"/>
</dbReference>
<dbReference type="RefSeq" id="WP_345014655.1">
    <property type="nucleotide sequence ID" value="NZ_BAABFC010000027.1"/>
</dbReference>
<keyword evidence="4" id="KW-0067">ATP-binding</keyword>
<feature type="domain" description="Peptidase C39" evidence="10">
    <location>
        <begin position="5"/>
        <end position="127"/>
    </location>
</feature>